<feature type="non-terminal residue" evidence="3">
    <location>
        <position position="138"/>
    </location>
</feature>
<dbReference type="EMBL" id="MCBR01014215">
    <property type="protein sequence ID" value="RKF63043.1"/>
    <property type="molecule type" value="Genomic_DNA"/>
</dbReference>
<keyword evidence="2" id="KW-0732">Signal</keyword>
<feature type="region of interest" description="Disordered" evidence="1">
    <location>
        <begin position="71"/>
        <end position="92"/>
    </location>
</feature>
<dbReference type="Proteomes" id="UP000285405">
    <property type="component" value="Unassembled WGS sequence"/>
</dbReference>
<evidence type="ECO:0000256" key="1">
    <source>
        <dbReference type="SAM" id="MobiDB-lite"/>
    </source>
</evidence>
<sequence length="138" mass="15536">MRSFTVALFSTLLLSPISVISTYHEADSDPSIQYENNAHLDHSKPSTGSKDLTVSIEVLYDGGDAVKTCRVEKDDDEEEEEKKEEKKEKKKEEKLCHKVRRCKKKSNICLGGINPRDGFKCKKKFIKLSKVLSSAEAA</sequence>
<name>A0A420I050_9PEZI</name>
<evidence type="ECO:0000313" key="4">
    <source>
        <dbReference type="Proteomes" id="UP000285405"/>
    </source>
</evidence>
<evidence type="ECO:0000313" key="3">
    <source>
        <dbReference type="EMBL" id="RKF63043.1"/>
    </source>
</evidence>
<feature type="compositionally biased region" description="Basic and acidic residues" evidence="1">
    <location>
        <begin position="83"/>
        <end position="92"/>
    </location>
</feature>
<feature type="signal peptide" evidence="2">
    <location>
        <begin position="1"/>
        <end position="22"/>
    </location>
</feature>
<dbReference type="AlphaFoldDB" id="A0A420I050"/>
<feature type="chain" id="PRO_5019034070" evidence="2">
    <location>
        <begin position="23"/>
        <end position="138"/>
    </location>
</feature>
<protein>
    <submittedName>
        <fullName evidence="3">Uncharacterized protein</fullName>
    </submittedName>
</protein>
<reference evidence="3 4" key="1">
    <citation type="journal article" date="2018" name="BMC Genomics">
        <title>Comparative genome analyses reveal sequence features reflecting distinct modes of host-adaptation between dicot and monocot powdery mildew.</title>
        <authorList>
            <person name="Wu Y."/>
            <person name="Ma X."/>
            <person name="Pan Z."/>
            <person name="Kale S.D."/>
            <person name="Song Y."/>
            <person name="King H."/>
            <person name="Zhang Q."/>
            <person name="Presley C."/>
            <person name="Deng X."/>
            <person name="Wei C.I."/>
            <person name="Xiao S."/>
        </authorList>
    </citation>
    <scope>NUCLEOTIDE SEQUENCE [LARGE SCALE GENOMIC DNA]</scope>
    <source>
        <strain evidence="3">UCSC1</strain>
    </source>
</reference>
<accession>A0A420I050</accession>
<comment type="caution">
    <text evidence="3">The sequence shown here is derived from an EMBL/GenBank/DDBJ whole genome shotgun (WGS) entry which is preliminary data.</text>
</comment>
<dbReference type="OrthoDB" id="3599051at2759"/>
<organism evidence="3 4">
    <name type="scientific">Golovinomyces cichoracearum</name>
    <dbReference type="NCBI Taxonomy" id="62708"/>
    <lineage>
        <taxon>Eukaryota</taxon>
        <taxon>Fungi</taxon>
        <taxon>Dikarya</taxon>
        <taxon>Ascomycota</taxon>
        <taxon>Pezizomycotina</taxon>
        <taxon>Leotiomycetes</taxon>
        <taxon>Erysiphales</taxon>
        <taxon>Erysiphaceae</taxon>
        <taxon>Golovinomyces</taxon>
    </lineage>
</organism>
<gene>
    <name evidence="3" type="ORF">GcC1_142020</name>
</gene>
<proteinExistence type="predicted"/>
<evidence type="ECO:0000256" key="2">
    <source>
        <dbReference type="SAM" id="SignalP"/>
    </source>
</evidence>